<dbReference type="Proteomes" id="UP001597546">
    <property type="component" value="Unassembled WGS sequence"/>
</dbReference>
<keyword evidence="2" id="KW-1185">Reference proteome</keyword>
<name>A0ABW5TWA5_9SPHI</name>
<feature type="non-terminal residue" evidence="1">
    <location>
        <position position="194"/>
    </location>
</feature>
<accession>A0ABW5TWA5</accession>
<proteinExistence type="predicted"/>
<dbReference type="RefSeq" id="WP_379101043.1">
    <property type="nucleotide sequence ID" value="NZ_JBHULV010000053.1"/>
</dbReference>
<evidence type="ECO:0000313" key="2">
    <source>
        <dbReference type="Proteomes" id="UP001597546"/>
    </source>
</evidence>
<dbReference type="EMBL" id="JBHULV010000053">
    <property type="protein sequence ID" value="MFD2733414.1"/>
    <property type="molecule type" value="Genomic_DNA"/>
</dbReference>
<sequence>TVKDENNCITTKTLTITEPTPLTLAISNTTIKCFGETSTVTLTSTGGTGNFQYSLDGTTFQASNTFANLVAGNYTFTVKDENNCIKTFPINITEPALLALTGANTPILCNGETSTVTLTGTGGTGNLQYSLDGTTFQANNTFANLTAGTCIFTVKDENNCIKTFPINITEPALLTLSGANTPILCNGETSTVTL</sequence>
<organism evidence="1 2">
    <name type="scientific">Pedobacter alpinus</name>
    <dbReference type="NCBI Taxonomy" id="1590643"/>
    <lineage>
        <taxon>Bacteria</taxon>
        <taxon>Pseudomonadati</taxon>
        <taxon>Bacteroidota</taxon>
        <taxon>Sphingobacteriia</taxon>
        <taxon>Sphingobacteriales</taxon>
        <taxon>Sphingobacteriaceae</taxon>
        <taxon>Pedobacter</taxon>
    </lineage>
</organism>
<evidence type="ECO:0008006" key="3">
    <source>
        <dbReference type="Google" id="ProtNLM"/>
    </source>
</evidence>
<feature type="non-terminal residue" evidence="1">
    <location>
        <position position="1"/>
    </location>
</feature>
<comment type="caution">
    <text evidence="1">The sequence shown here is derived from an EMBL/GenBank/DDBJ whole genome shotgun (WGS) entry which is preliminary data.</text>
</comment>
<gene>
    <name evidence="1" type="ORF">ACFSSE_17020</name>
</gene>
<reference evidence="2" key="1">
    <citation type="journal article" date="2019" name="Int. J. Syst. Evol. Microbiol.">
        <title>The Global Catalogue of Microorganisms (GCM) 10K type strain sequencing project: providing services to taxonomists for standard genome sequencing and annotation.</title>
        <authorList>
            <consortium name="The Broad Institute Genomics Platform"/>
            <consortium name="The Broad Institute Genome Sequencing Center for Infectious Disease"/>
            <person name="Wu L."/>
            <person name="Ma J."/>
        </authorList>
    </citation>
    <scope>NUCLEOTIDE SEQUENCE [LARGE SCALE GENOMIC DNA]</scope>
    <source>
        <strain evidence="2">KCTC 42456</strain>
    </source>
</reference>
<protein>
    <recommendedName>
        <fullName evidence="3">SprB repeat-containing protein</fullName>
    </recommendedName>
</protein>
<evidence type="ECO:0000313" key="1">
    <source>
        <dbReference type="EMBL" id="MFD2733414.1"/>
    </source>
</evidence>